<evidence type="ECO:0000313" key="1">
    <source>
        <dbReference type="EMBL" id="ORE00827.1"/>
    </source>
</evidence>
<dbReference type="EMBL" id="KV922258">
    <property type="protein sequence ID" value="ORE00827.1"/>
    <property type="molecule type" value="Genomic_DNA"/>
</dbReference>
<sequence>MGSFNLFKGRFFFSRFYYEENDIMEWDDGITPFQFTTLTRIRQYYELQKNE</sequence>
<reference evidence="1" key="1">
    <citation type="journal article" date="2016" name="Proc. Natl. Acad. Sci. U.S.A.">
        <title>Lipid metabolic changes in an early divergent fungus govern the establishment of a mutualistic symbiosis with endobacteria.</title>
        <authorList>
            <person name="Lastovetsky O.A."/>
            <person name="Gaspar M.L."/>
            <person name="Mondo S.J."/>
            <person name="LaButti K.M."/>
            <person name="Sandor L."/>
            <person name="Grigoriev I.V."/>
            <person name="Henry S.A."/>
            <person name="Pawlowska T.E."/>
        </authorList>
    </citation>
    <scope>NUCLEOTIDE SEQUENCE [LARGE SCALE GENOMIC DNA]</scope>
    <source>
        <strain evidence="1">ATCC 52814</strain>
    </source>
</reference>
<dbReference type="Proteomes" id="UP000242414">
    <property type="component" value="Unassembled WGS sequence"/>
</dbReference>
<gene>
    <name evidence="1" type="ORF">BCV72DRAFT_218429</name>
</gene>
<protein>
    <submittedName>
        <fullName evidence="1">Uncharacterized protein</fullName>
    </submittedName>
</protein>
<accession>A0A1X0QM43</accession>
<dbReference type="OrthoDB" id="2287198at2759"/>
<proteinExistence type="predicted"/>
<organism evidence="1">
    <name type="scientific">Rhizopus microsporus var. microsporus</name>
    <dbReference type="NCBI Taxonomy" id="86635"/>
    <lineage>
        <taxon>Eukaryota</taxon>
        <taxon>Fungi</taxon>
        <taxon>Fungi incertae sedis</taxon>
        <taxon>Mucoromycota</taxon>
        <taxon>Mucoromycotina</taxon>
        <taxon>Mucoromycetes</taxon>
        <taxon>Mucorales</taxon>
        <taxon>Mucorineae</taxon>
        <taxon>Rhizopodaceae</taxon>
        <taxon>Rhizopus</taxon>
    </lineage>
</organism>
<name>A0A1X0QM43_RHIZD</name>
<dbReference type="VEuPathDB" id="FungiDB:BCV72DRAFT_218429"/>
<dbReference type="AlphaFoldDB" id="A0A1X0QM43"/>